<dbReference type="AlphaFoldDB" id="A0A5B9GN37"/>
<reference evidence="1 2" key="1">
    <citation type="submission" date="2019-08" db="EMBL/GenBank/DDBJ databases">
        <title>Acetobacter oryzioeni sp. nov., isolated from Korean rice wine vinegar.</title>
        <authorList>
            <person name="Baek J.H."/>
            <person name="Kim K.H."/>
            <person name="Jeon C.O."/>
            <person name="Han D.M."/>
        </authorList>
    </citation>
    <scope>NUCLEOTIDE SEQUENCE [LARGE SCALE GENOMIC DNA]</scope>
    <source>
        <strain evidence="1 2">B6</strain>
    </source>
</reference>
<dbReference type="Proteomes" id="UP000287027">
    <property type="component" value="Chromosome"/>
</dbReference>
<evidence type="ECO:0000313" key="1">
    <source>
        <dbReference type="EMBL" id="QEE85740.1"/>
    </source>
</evidence>
<name>A0A5B9GN37_9PROT</name>
<keyword evidence="2" id="KW-1185">Reference proteome</keyword>
<sequence length="137" mass="15290">MGIGIGIGIGISTCKRLVREKLGKLSVPVLLNTIWPIELITEKLLDSRAFRFLDILNDFNREGLAIVVVFPLPALPIGLLAVWNRLSSSAAGQRLSEWIMIRNMQSYVSFMGRETKDYPNYILMSNQILDATLIAAL</sequence>
<proteinExistence type="predicted"/>
<dbReference type="EMBL" id="CP042808">
    <property type="protein sequence ID" value="QEE85740.1"/>
    <property type="molecule type" value="Genomic_DNA"/>
</dbReference>
<evidence type="ECO:0000313" key="2">
    <source>
        <dbReference type="Proteomes" id="UP000287027"/>
    </source>
</evidence>
<organism evidence="1 2">
    <name type="scientific">Acetobacter oryzoeni</name>
    <dbReference type="NCBI Taxonomy" id="2500548"/>
    <lineage>
        <taxon>Bacteria</taxon>
        <taxon>Pseudomonadati</taxon>
        <taxon>Pseudomonadota</taxon>
        <taxon>Alphaproteobacteria</taxon>
        <taxon>Acetobacterales</taxon>
        <taxon>Acetobacteraceae</taxon>
        <taxon>Acetobacter</taxon>
    </lineage>
</organism>
<dbReference type="KEGG" id="aoy:EOV40_008485"/>
<gene>
    <name evidence="1" type="ORF">EOV40_008485</name>
</gene>
<accession>A0A5B9GN37</accession>
<protein>
    <submittedName>
        <fullName evidence="1">Uncharacterized protein</fullName>
    </submittedName>
</protein>
<dbReference type="RefSeq" id="WP_128105653.1">
    <property type="nucleotide sequence ID" value="NZ_CP042808.1"/>
</dbReference>